<evidence type="ECO:0000256" key="4">
    <source>
        <dbReference type="SAM" id="Phobius"/>
    </source>
</evidence>
<dbReference type="Proteomes" id="UP000242474">
    <property type="component" value="Unassembled WGS sequence"/>
</dbReference>
<evidence type="ECO:0000259" key="5">
    <source>
        <dbReference type="Pfam" id="PF10181"/>
    </source>
</evidence>
<dbReference type="UniPathway" id="UPA00196"/>
<evidence type="ECO:0000313" key="6">
    <source>
        <dbReference type="EMBL" id="PIA18364.1"/>
    </source>
</evidence>
<dbReference type="Pfam" id="PF10181">
    <property type="entry name" value="PIG-H"/>
    <property type="match status" value="1"/>
</dbReference>
<comment type="similarity">
    <text evidence="2">Belongs to the PIGH family.</text>
</comment>
<feature type="compositionally biased region" description="Basic and acidic residues" evidence="3">
    <location>
        <begin position="36"/>
        <end position="47"/>
    </location>
</feature>
<feature type="region of interest" description="Disordered" evidence="3">
    <location>
        <begin position="149"/>
        <end position="168"/>
    </location>
</feature>
<keyword evidence="4" id="KW-0812">Transmembrane</keyword>
<dbReference type="PANTHER" id="PTHR15231:SF1">
    <property type="entry name" value="PHOSPHATIDYLINOSITOL N-ACETYLGLUCOSAMINYLTRANSFERASE SUBUNIT H"/>
    <property type="match status" value="1"/>
</dbReference>
<evidence type="ECO:0000256" key="2">
    <source>
        <dbReference type="ARBA" id="ARBA00009610"/>
    </source>
</evidence>
<dbReference type="InterPro" id="IPR019328">
    <property type="entry name" value="PIGH-H_dom"/>
</dbReference>
<name>A0A2G5BH64_COERN</name>
<protein>
    <recommendedName>
        <fullName evidence="5">Phosphatidylinositol N-acetylglucosaminyltransferase subunit H conserved domain-containing protein</fullName>
    </recommendedName>
</protein>
<dbReference type="InterPro" id="IPR044215">
    <property type="entry name" value="PIG-H"/>
</dbReference>
<feature type="domain" description="Phosphatidylinositol N-acetylglucosaminyltransferase subunit H conserved" evidence="5">
    <location>
        <begin position="277"/>
        <end position="341"/>
    </location>
</feature>
<dbReference type="AlphaFoldDB" id="A0A2G5BH64"/>
<dbReference type="GO" id="GO:0006506">
    <property type="term" value="P:GPI anchor biosynthetic process"/>
    <property type="evidence" value="ECO:0007669"/>
    <property type="project" value="UniProtKB-UniPathway"/>
</dbReference>
<feature type="compositionally biased region" description="Polar residues" evidence="3">
    <location>
        <begin position="91"/>
        <end position="102"/>
    </location>
</feature>
<keyword evidence="7" id="KW-1185">Reference proteome</keyword>
<dbReference type="PANTHER" id="PTHR15231">
    <property type="entry name" value="PHOSPHATIDYLINOSITOL N-ACETYLGLUCOSAMINYLTRANSFERASE SUBUNIT H"/>
    <property type="match status" value="1"/>
</dbReference>
<gene>
    <name evidence="6" type="ORF">COEREDRAFT_91228</name>
</gene>
<keyword evidence="4" id="KW-0472">Membrane</keyword>
<dbReference type="GO" id="GO:0000506">
    <property type="term" value="C:glycosylphosphatidylinositol-N-acetylglucosaminyltransferase (GPI-GnT) complex"/>
    <property type="evidence" value="ECO:0007669"/>
    <property type="project" value="InterPro"/>
</dbReference>
<comment type="pathway">
    <text evidence="1">Glycolipid biosynthesis; glycosylphosphatidylinositol-anchor biosynthesis.</text>
</comment>
<accession>A0A2G5BH64</accession>
<feature type="compositionally biased region" description="Polar residues" evidence="3">
    <location>
        <begin position="9"/>
        <end position="18"/>
    </location>
</feature>
<keyword evidence="4" id="KW-1133">Transmembrane helix</keyword>
<feature type="compositionally biased region" description="Basic and acidic residues" evidence="3">
    <location>
        <begin position="103"/>
        <end position="113"/>
    </location>
</feature>
<proteinExistence type="inferred from homology"/>
<feature type="region of interest" description="Disordered" evidence="3">
    <location>
        <begin position="1"/>
        <end position="125"/>
    </location>
</feature>
<evidence type="ECO:0000256" key="1">
    <source>
        <dbReference type="ARBA" id="ARBA00004687"/>
    </source>
</evidence>
<dbReference type="OrthoDB" id="6256716at2759"/>
<organism evidence="6 7">
    <name type="scientific">Coemansia reversa (strain ATCC 12441 / NRRL 1564)</name>
    <dbReference type="NCBI Taxonomy" id="763665"/>
    <lineage>
        <taxon>Eukaryota</taxon>
        <taxon>Fungi</taxon>
        <taxon>Fungi incertae sedis</taxon>
        <taxon>Zoopagomycota</taxon>
        <taxon>Kickxellomycotina</taxon>
        <taxon>Kickxellomycetes</taxon>
        <taxon>Kickxellales</taxon>
        <taxon>Kickxellaceae</taxon>
        <taxon>Coemansia</taxon>
    </lineage>
</organism>
<dbReference type="EMBL" id="KZ303490">
    <property type="protein sequence ID" value="PIA18364.1"/>
    <property type="molecule type" value="Genomic_DNA"/>
</dbReference>
<feature type="transmembrane region" description="Helical" evidence="4">
    <location>
        <begin position="238"/>
        <end position="267"/>
    </location>
</feature>
<sequence>MRRLRRVISKQSTNTQGSPLAAEANASGTFIEQQQEEQRAGQGDNKETASFLGIERWPILGRSSQRRREVDSAPPPAESSPPVAQIRHRPSQSVSIPSTAHTSARDWRLLRDGGKHKRTSSSSSITSSRLLPFAAGIFSSSKTKQAALAASQHGHTPQRHLAGHGLGISHTPQPDGQSLFLHKISGGDIMESGFIGYPPGGLEIQSNGLLLLCEQKSPDVCEFTVRHESAGLRISDMLAIVLVSWAAHIFFCGHILFALLPMALYLLRASLQVSKESLIVIRSVGIQTETVTLAGFRSVCSYDLLQIKDLFIHEALQLFEYRYYMAIMPRDPNHRIVIMFPHLLPKLDKLLPVYHGARRLLFSQQS</sequence>
<evidence type="ECO:0000313" key="7">
    <source>
        <dbReference type="Proteomes" id="UP000242474"/>
    </source>
</evidence>
<evidence type="ECO:0000256" key="3">
    <source>
        <dbReference type="SAM" id="MobiDB-lite"/>
    </source>
</evidence>
<dbReference type="STRING" id="763665.A0A2G5BH64"/>
<reference evidence="6 7" key="1">
    <citation type="journal article" date="2015" name="Genome Biol. Evol.">
        <title>Phylogenomic analyses indicate that early fungi evolved digesting cell walls of algal ancestors of land plants.</title>
        <authorList>
            <person name="Chang Y."/>
            <person name="Wang S."/>
            <person name="Sekimoto S."/>
            <person name="Aerts A.L."/>
            <person name="Choi C."/>
            <person name="Clum A."/>
            <person name="LaButti K.M."/>
            <person name="Lindquist E.A."/>
            <person name="Yee Ngan C."/>
            <person name="Ohm R.A."/>
            <person name="Salamov A.A."/>
            <person name="Grigoriev I.V."/>
            <person name="Spatafora J.W."/>
            <person name="Berbee M.L."/>
        </authorList>
    </citation>
    <scope>NUCLEOTIDE SEQUENCE [LARGE SCALE GENOMIC DNA]</scope>
    <source>
        <strain evidence="6 7">NRRL 1564</strain>
    </source>
</reference>